<dbReference type="Proteomes" id="UP000799118">
    <property type="component" value="Unassembled WGS sequence"/>
</dbReference>
<dbReference type="EMBL" id="ML769573">
    <property type="protein sequence ID" value="KAE9393373.1"/>
    <property type="molecule type" value="Genomic_DNA"/>
</dbReference>
<evidence type="ECO:0000313" key="1">
    <source>
        <dbReference type="EMBL" id="KAE9393373.1"/>
    </source>
</evidence>
<accession>A0A6A4H6L5</accession>
<protein>
    <submittedName>
        <fullName evidence="1">Uncharacterized protein</fullName>
    </submittedName>
</protein>
<proteinExistence type="predicted"/>
<name>A0A6A4H6L5_9AGAR</name>
<evidence type="ECO:0000313" key="2">
    <source>
        <dbReference type="Proteomes" id="UP000799118"/>
    </source>
</evidence>
<organism evidence="1 2">
    <name type="scientific">Gymnopus androsaceus JB14</name>
    <dbReference type="NCBI Taxonomy" id="1447944"/>
    <lineage>
        <taxon>Eukaryota</taxon>
        <taxon>Fungi</taxon>
        <taxon>Dikarya</taxon>
        <taxon>Basidiomycota</taxon>
        <taxon>Agaricomycotina</taxon>
        <taxon>Agaricomycetes</taxon>
        <taxon>Agaricomycetidae</taxon>
        <taxon>Agaricales</taxon>
        <taxon>Marasmiineae</taxon>
        <taxon>Omphalotaceae</taxon>
        <taxon>Gymnopus</taxon>
    </lineage>
</organism>
<gene>
    <name evidence="1" type="ORF">BT96DRAFT_225534</name>
</gene>
<dbReference type="AlphaFoldDB" id="A0A6A4H6L5"/>
<keyword evidence="2" id="KW-1185">Reference proteome</keyword>
<sequence>MLFVQDDFIIDSTIHRGLRIAKDDRYSNLDLNVSRILLRQSIPSGYIPPSALLPALRRKVNEPAADPHESSSKSVRCAYAQLGSIGLAVSLALDVHS</sequence>
<reference evidence="1" key="1">
    <citation type="journal article" date="2019" name="Environ. Microbiol.">
        <title>Fungal ecological strategies reflected in gene transcription - a case study of two litter decomposers.</title>
        <authorList>
            <person name="Barbi F."/>
            <person name="Kohler A."/>
            <person name="Barry K."/>
            <person name="Baskaran P."/>
            <person name="Daum C."/>
            <person name="Fauchery L."/>
            <person name="Ihrmark K."/>
            <person name="Kuo A."/>
            <person name="LaButti K."/>
            <person name="Lipzen A."/>
            <person name="Morin E."/>
            <person name="Grigoriev I.V."/>
            <person name="Henrissat B."/>
            <person name="Lindahl B."/>
            <person name="Martin F."/>
        </authorList>
    </citation>
    <scope>NUCLEOTIDE SEQUENCE</scope>
    <source>
        <strain evidence="1">JB14</strain>
    </source>
</reference>